<protein>
    <submittedName>
        <fullName evidence="2">Uncharacterized protein</fullName>
    </submittedName>
</protein>
<keyword evidence="3" id="KW-1185">Reference proteome</keyword>
<evidence type="ECO:0000256" key="1">
    <source>
        <dbReference type="SAM" id="MobiDB-lite"/>
    </source>
</evidence>
<comment type="caution">
    <text evidence="2">The sequence shown here is derived from an EMBL/GenBank/DDBJ whole genome shotgun (WGS) entry which is preliminary data.</text>
</comment>
<evidence type="ECO:0000313" key="2">
    <source>
        <dbReference type="EMBL" id="KAJ1134296.1"/>
    </source>
</evidence>
<accession>A0AAV7Q1P7</accession>
<gene>
    <name evidence="2" type="ORF">NDU88_000749</name>
</gene>
<organism evidence="2 3">
    <name type="scientific">Pleurodeles waltl</name>
    <name type="common">Iberian ribbed newt</name>
    <dbReference type="NCBI Taxonomy" id="8319"/>
    <lineage>
        <taxon>Eukaryota</taxon>
        <taxon>Metazoa</taxon>
        <taxon>Chordata</taxon>
        <taxon>Craniata</taxon>
        <taxon>Vertebrata</taxon>
        <taxon>Euteleostomi</taxon>
        <taxon>Amphibia</taxon>
        <taxon>Batrachia</taxon>
        <taxon>Caudata</taxon>
        <taxon>Salamandroidea</taxon>
        <taxon>Salamandridae</taxon>
        <taxon>Pleurodelinae</taxon>
        <taxon>Pleurodeles</taxon>
    </lineage>
</organism>
<dbReference type="Proteomes" id="UP001066276">
    <property type="component" value="Chromosome 6"/>
</dbReference>
<feature type="region of interest" description="Disordered" evidence="1">
    <location>
        <begin position="39"/>
        <end position="115"/>
    </location>
</feature>
<sequence length="115" mass="12374">MRTPSSGPDMLPRSKECARAKSLPRFVAKFCVLPTRSAPRTQPTYFPVPQIQRFRTTEGPSTGSAPPIQASAPDQHIQDATRHSRRPSAIDQNHLAHGSATAGAPVSARPGSLFC</sequence>
<dbReference type="EMBL" id="JANPWB010000010">
    <property type="protein sequence ID" value="KAJ1134296.1"/>
    <property type="molecule type" value="Genomic_DNA"/>
</dbReference>
<name>A0AAV7Q1P7_PLEWA</name>
<proteinExistence type="predicted"/>
<reference evidence="2" key="1">
    <citation type="journal article" date="2022" name="bioRxiv">
        <title>Sequencing and chromosome-scale assembly of the giantPleurodeles waltlgenome.</title>
        <authorList>
            <person name="Brown T."/>
            <person name="Elewa A."/>
            <person name="Iarovenko S."/>
            <person name="Subramanian E."/>
            <person name="Araus A.J."/>
            <person name="Petzold A."/>
            <person name="Susuki M."/>
            <person name="Suzuki K.-i.T."/>
            <person name="Hayashi T."/>
            <person name="Toyoda A."/>
            <person name="Oliveira C."/>
            <person name="Osipova E."/>
            <person name="Leigh N.D."/>
            <person name="Simon A."/>
            <person name="Yun M.H."/>
        </authorList>
    </citation>
    <scope>NUCLEOTIDE SEQUENCE</scope>
    <source>
        <strain evidence="2">20211129_DDA</strain>
        <tissue evidence="2">Liver</tissue>
    </source>
</reference>
<evidence type="ECO:0000313" key="3">
    <source>
        <dbReference type="Proteomes" id="UP001066276"/>
    </source>
</evidence>
<dbReference type="AlphaFoldDB" id="A0AAV7Q1P7"/>